<dbReference type="AlphaFoldDB" id="A0A6F9DF37"/>
<dbReference type="PANTHER" id="PTHR46584">
    <property type="entry name" value="HMG DOMAIN-CONTAINING PROTEIN 4"/>
    <property type="match status" value="1"/>
</dbReference>
<feature type="region of interest" description="Disordered" evidence="2">
    <location>
        <begin position="55"/>
        <end position="118"/>
    </location>
</feature>
<dbReference type="PROSITE" id="PS50118">
    <property type="entry name" value="HMG_BOX_2"/>
    <property type="match status" value="1"/>
</dbReference>
<dbReference type="InterPro" id="IPR036910">
    <property type="entry name" value="HMG_box_dom_sf"/>
</dbReference>
<protein>
    <submittedName>
        <fullName evidence="4">Hmgxb4 protein</fullName>
    </submittedName>
</protein>
<evidence type="ECO:0000256" key="2">
    <source>
        <dbReference type="SAM" id="MobiDB-lite"/>
    </source>
</evidence>
<dbReference type="SMART" id="SM00398">
    <property type="entry name" value="HMG"/>
    <property type="match status" value="1"/>
</dbReference>
<evidence type="ECO:0000256" key="1">
    <source>
        <dbReference type="PROSITE-ProRule" id="PRU00267"/>
    </source>
</evidence>
<feature type="compositionally biased region" description="Basic residues" evidence="2">
    <location>
        <begin position="286"/>
        <end position="302"/>
    </location>
</feature>
<dbReference type="PANTHER" id="PTHR46584:SF1">
    <property type="entry name" value="HMG DOMAIN-CONTAINING PROTEIN 4"/>
    <property type="match status" value="1"/>
</dbReference>
<name>A0A6F9DF37_9ASCI</name>
<feature type="region of interest" description="Disordered" evidence="2">
    <location>
        <begin position="497"/>
        <end position="522"/>
    </location>
</feature>
<reference evidence="4" key="1">
    <citation type="submission" date="2020-04" db="EMBL/GenBank/DDBJ databases">
        <authorList>
            <person name="Neveu A P."/>
        </authorList>
    </citation>
    <scope>NUCLEOTIDE SEQUENCE</scope>
    <source>
        <tissue evidence="4">Whole embryo</tissue>
    </source>
</reference>
<dbReference type="Gene3D" id="1.10.30.10">
    <property type="entry name" value="High mobility group box domain"/>
    <property type="match status" value="1"/>
</dbReference>
<dbReference type="InterPro" id="IPR009071">
    <property type="entry name" value="HMG_box_dom"/>
</dbReference>
<dbReference type="GO" id="GO:0003677">
    <property type="term" value="F:DNA binding"/>
    <property type="evidence" value="ECO:0007669"/>
    <property type="project" value="UniProtKB-UniRule"/>
</dbReference>
<dbReference type="SUPFAM" id="SSF47095">
    <property type="entry name" value="HMG-box"/>
    <property type="match status" value="1"/>
</dbReference>
<keyword evidence="1" id="KW-0238">DNA-binding</keyword>
<organism evidence="4">
    <name type="scientific">Phallusia mammillata</name>
    <dbReference type="NCBI Taxonomy" id="59560"/>
    <lineage>
        <taxon>Eukaryota</taxon>
        <taxon>Metazoa</taxon>
        <taxon>Chordata</taxon>
        <taxon>Tunicata</taxon>
        <taxon>Ascidiacea</taxon>
        <taxon>Phlebobranchia</taxon>
        <taxon>Ascidiidae</taxon>
        <taxon>Phallusia</taxon>
    </lineage>
</organism>
<evidence type="ECO:0000313" key="4">
    <source>
        <dbReference type="EMBL" id="CAB3253527.1"/>
    </source>
</evidence>
<feature type="compositionally biased region" description="Basic residues" evidence="2">
    <location>
        <begin position="150"/>
        <end position="159"/>
    </location>
</feature>
<gene>
    <name evidence="4" type="primary">Hmgxb4</name>
</gene>
<dbReference type="InterPro" id="IPR042477">
    <property type="entry name" value="HMGXB4"/>
</dbReference>
<feature type="domain" description="HMG box" evidence="3">
    <location>
        <begin position="436"/>
        <end position="504"/>
    </location>
</feature>
<evidence type="ECO:0000259" key="3">
    <source>
        <dbReference type="PROSITE" id="PS50118"/>
    </source>
</evidence>
<feature type="compositionally biased region" description="Basic residues" evidence="2">
    <location>
        <begin position="73"/>
        <end position="90"/>
    </location>
</feature>
<feature type="DNA-binding region" description="HMG box" evidence="1">
    <location>
        <begin position="436"/>
        <end position="504"/>
    </location>
</feature>
<feature type="compositionally biased region" description="Polar residues" evidence="2">
    <location>
        <begin position="206"/>
        <end position="220"/>
    </location>
</feature>
<feature type="region of interest" description="Disordered" evidence="2">
    <location>
        <begin position="148"/>
        <end position="262"/>
    </location>
</feature>
<sequence length="649" mass="72744">MRPPVVLVNAASRAEELPDEFILKNSSLYCKWCNKVITSLRKDNIVEHLHSKLHQDNRMEKGAPMSFDPRSPKMLRMKANRKTGRERRLKGISPNKEQHRRTPESDSQETATESDEEELKHIFNESDSEETESFEGFDESAVFDFSPKKRDSRVRKRPARLSDATDSQPGMKSPPAKKSKGGSSSDGLASPKSPFSIRSLPLKKQMSYSARVSNALSSAKPTKKGTLKIKISRKSREKSKSFHVESSGTEDTEQSNKRVAAAAKHGGLKMKFVIKNLADRGTQKLKTGRKYLKSKKNKRRKSAPAEVPSYDDDSTDVQQSPYAEPSAVEEVLQEEEVAEEQVVGNEVVEEEIVGVDEGEVVSWEDIAADEEDNFDDDVPESPLPEVEEITAEESLARKANHARKMAKSVNSAQFKKKRLSAAKKRQYIKQEDKDKKQRKASGYMLWSSKMRKQVATQYPGLQFGDVSKKLGDLWKRIPDKEKQMWKYRSVKMANQLEKMQSAPRKRKQGSKMIETGPRKRQVAAPRITQIKDYPLSPYPPHRNPEETMRRELSKLSPPSIEPIDAAAHFHLLGESLLAIGRKVRNAGNGSPMGGVIPTMLDSLLCALAPLMSLTNQIPELQGSIPEATLSGTLANIAHFIPSPSQSMKT</sequence>
<feature type="region of interest" description="Disordered" evidence="2">
    <location>
        <begin position="285"/>
        <end position="325"/>
    </location>
</feature>
<dbReference type="Pfam" id="PF00505">
    <property type="entry name" value="HMG_box"/>
    <property type="match status" value="1"/>
</dbReference>
<dbReference type="GO" id="GO:0005634">
    <property type="term" value="C:nucleus"/>
    <property type="evidence" value="ECO:0007669"/>
    <property type="project" value="UniProtKB-UniRule"/>
</dbReference>
<dbReference type="EMBL" id="LR785788">
    <property type="protein sequence ID" value="CAB3253527.1"/>
    <property type="molecule type" value="mRNA"/>
</dbReference>
<accession>A0A6F9DF37</accession>
<feature type="compositionally biased region" description="Basic residues" evidence="2">
    <location>
        <begin position="414"/>
        <end position="427"/>
    </location>
</feature>
<feature type="region of interest" description="Disordered" evidence="2">
    <location>
        <begin position="400"/>
        <end position="435"/>
    </location>
</feature>
<feature type="compositionally biased region" description="Basic residues" evidence="2">
    <location>
        <begin position="221"/>
        <end position="237"/>
    </location>
</feature>
<proteinExistence type="evidence at transcript level"/>
<keyword evidence="1" id="KW-0539">Nucleus</keyword>